<dbReference type="PANTHER" id="PTHR11695">
    <property type="entry name" value="ALCOHOL DEHYDROGENASE RELATED"/>
    <property type="match status" value="1"/>
</dbReference>
<name>A0A239TG97_9STAP</name>
<dbReference type="Proteomes" id="UP000321736">
    <property type="component" value="Unassembled WGS sequence"/>
</dbReference>
<evidence type="ECO:0000313" key="3">
    <source>
        <dbReference type="EMBL" id="GEP83579.1"/>
    </source>
</evidence>
<dbReference type="OrthoDB" id="9792162at2"/>
<dbReference type="EMBL" id="BKAR01000002">
    <property type="protein sequence ID" value="GEP83579.1"/>
    <property type="molecule type" value="Genomic_DNA"/>
</dbReference>
<dbReference type="SUPFAM" id="SSF51735">
    <property type="entry name" value="NAD(P)-binding Rossmann-fold domains"/>
    <property type="match status" value="1"/>
</dbReference>
<dbReference type="PANTHER" id="PTHR11695:SF294">
    <property type="entry name" value="RETICULON-4-INTERACTING PROTEIN 1, MITOCHONDRIAL"/>
    <property type="match status" value="1"/>
</dbReference>
<organism evidence="3 4">
    <name type="scientific">Staphylococcus piscifermentans</name>
    <dbReference type="NCBI Taxonomy" id="70258"/>
    <lineage>
        <taxon>Bacteria</taxon>
        <taxon>Bacillati</taxon>
        <taxon>Bacillota</taxon>
        <taxon>Bacilli</taxon>
        <taxon>Bacillales</taxon>
        <taxon>Staphylococcaceae</taxon>
        <taxon>Staphylococcus</taxon>
    </lineage>
</organism>
<dbReference type="SUPFAM" id="SSF50129">
    <property type="entry name" value="GroES-like"/>
    <property type="match status" value="1"/>
</dbReference>
<dbReference type="InterPro" id="IPR013154">
    <property type="entry name" value="ADH-like_N"/>
</dbReference>
<dbReference type="InterPro" id="IPR050700">
    <property type="entry name" value="YIM1/Zinc_Alcohol_DH_Fams"/>
</dbReference>
<protein>
    <submittedName>
        <fullName evidence="3">NADPH:quinone reductase</fullName>
    </submittedName>
</protein>
<dbReference type="InterPro" id="IPR020843">
    <property type="entry name" value="ER"/>
</dbReference>
<dbReference type="Gene3D" id="3.40.50.720">
    <property type="entry name" value="NAD(P)-binding Rossmann-like Domain"/>
    <property type="match status" value="1"/>
</dbReference>
<dbReference type="InterPro" id="IPR036291">
    <property type="entry name" value="NAD(P)-bd_dom_sf"/>
</dbReference>
<sequence>MTETMKAMAVDKYGKQPVQMKELPIPEVGTEDVLVRVKAASVNPVDFKIRDGDLKMVMKYRFPLILGNDFAGVIEKVGKDVTDYKVGDKVYGRPGKDKIGTFAQYFALSHNDIAPMPENLNYVEAASIPLVGLTSYQAFHEIMHLKKDDKVLVQAGSGGVGTFAIQLGKVMGLHVATTVSDRGEELVKSLGADEIINYKQQNFWDVLSGYDGVFNLIPGENLDKAFTILKRGGSIASLVGPPTNKFADEMHLNPIQRLGVWFMSRNVRKLMKQYGVHYEFFLMHPSGEQLRTITNLIEEQEIKPVIDKVFPFHDTQKALEYSEEGHAKGKVVVKIED</sequence>
<keyword evidence="4" id="KW-1185">Reference proteome</keyword>
<evidence type="ECO:0000259" key="2">
    <source>
        <dbReference type="SMART" id="SM00829"/>
    </source>
</evidence>
<feature type="domain" description="Enoyl reductase (ER)" evidence="2">
    <location>
        <begin position="14"/>
        <end position="333"/>
    </location>
</feature>
<dbReference type="InterPro" id="IPR011032">
    <property type="entry name" value="GroES-like_sf"/>
</dbReference>
<keyword evidence="1" id="KW-0560">Oxidoreductase</keyword>
<dbReference type="Pfam" id="PF08240">
    <property type="entry name" value="ADH_N"/>
    <property type="match status" value="1"/>
</dbReference>
<dbReference type="SMART" id="SM00829">
    <property type="entry name" value="PKS_ER"/>
    <property type="match status" value="1"/>
</dbReference>
<dbReference type="GO" id="GO:0008270">
    <property type="term" value="F:zinc ion binding"/>
    <property type="evidence" value="ECO:0007669"/>
    <property type="project" value="InterPro"/>
</dbReference>
<dbReference type="PROSITE" id="PS01162">
    <property type="entry name" value="QOR_ZETA_CRYSTAL"/>
    <property type="match status" value="1"/>
</dbReference>
<evidence type="ECO:0000313" key="4">
    <source>
        <dbReference type="Proteomes" id="UP000321736"/>
    </source>
</evidence>
<dbReference type="CDD" id="cd05289">
    <property type="entry name" value="MDR_like_2"/>
    <property type="match status" value="1"/>
</dbReference>
<accession>A0A239TG97</accession>
<proteinExistence type="predicted"/>
<dbReference type="Pfam" id="PF13602">
    <property type="entry name" value="ADH_zinc_N_2"/>
    <property type="match status" value="1"/>
</dbReference>
<dbReference type="InterPro" id="IPR002364">
    <property type="entry name" value="Quin_OxRdtase/zeta-crystal_CS"/>
</dbReference>
<gene>
    <name evidence="3" type="ORF">SPI02_01640</name>
</gene>
<comment type="caution">
    <text evidence="3">The sequence shown here is derived from an EMBL/GenBank/DDBJ whole genome shotgun (WGS) entry which is preliminary data.</text>
</comment>
<evidence type="ECO:0000256" key="1">
    <source>
        <dbReference type="ARBA" id="ARBA00023002"/>
    </source>
</evidence>
<dbReference type="Gene3D" id="3.90.180.10">
    <property type="entry name" value="Medium-chain alcohol dehydrogenases, catalytic domain"/>
    <property type="match status" value="1"/>
</dbReference>
<dbReference type="GO" id="GO:0016491">
    <property type="term" value="F:oxidoreductase activity"/>
    <property type="evidence" value="ECO:0007669"/>
    <property type="project" value="UniProtKB-KW"/>
</dbReference>
<dbReference type="AlphaFoldDB" id="A0A239TG97"/>
<reference evidence="3 4" key="1">
    <citation type="submission" date="2019-07" db="EMBL/GenBank/DDBJ databases">
        <title>Whole genome shotgun sequence of Staphylococcus piscifermentans NBRC 109625.</title>
        <authorList>
            <person name="Hosoyama A."/>
            <person name="Uohara A."/>
            <person name="Ohji S."/>
            <person name="Ichikawa N."/>
        </authorList>
    </citation>
    <scope>NUCLEOTIDE SEQUENCE [LARGE SCALE GENOMIC DNA]</scope>
    <source>
        <strain evidence="3 4">NBRC 109625</strain>
    </source>
</reference>